<dbReference type="EMBL" id="LFRF01000006">
    <property type="protein sequence ID" value="KND92245.1"/>
    <property type="molecule type" value="Genomic_DNA"/>
</dbReference>
<evidence type="ECO:0000313" key="1">
    <source>
        <dbReference type="EMBL" id="KND92245.1"/>
    </source>
</evidence>
<reference evidence="1 2" key="1">
    <citation type="journal article" date="2015" name="BMC Genomics">
        <title>The genome of the truffle-parasite Tolypocladium ophioglossoides and the evolution of antifungal peptaibiotics.</title>
        <authorList>
            <person name="Quandt C.A."/>
            <person name="Bushley K.E."/>
            <person name="Spatafora J.W."/>
        </authorList>
    </citation>
    <scope>NUCLEOTIDE SEQUENCE [LARGE SCALE GENOMIC DNA]</scope>
    <source>
        <strain evidence="1 2">CBS 100239</strain>
    </source>
</reference>
<accession>A0A0L0NEP8</accession>
<dbReference type="OrthoDB" id="2405944at2759"/>
<gene>
    <name evidence="1" type="ORF">TOPH_03225</name>
</gene>
<name>A0A0L0NEP8_TOLOC</name>
<dbReference type="AlphaFoldDB" id="A0A0L0NEP8"/>
<organism evidence="1 2">
    <name type="scientific">Tolypocladium ophioglossoides (strain CBS 100239)</name>
    <name type="common">Snaketongue truffleclub</name>
    <name type="synonym">Elaphocordyceps ophioglossoides</name>
    <dbReference type="NCBI Taxonomy" id="1163406"/>
    <lineage>
        <taxon>Eukaryota</taxon>
        <taxon>Fungi</taxon>
        <taxon>Dikarya</taxon>
        <taxon>Ascomycota</taxon>
        <taxon>Pezizomycotina</taxon>
        <taxon>Sordariomycetes</taxon>
        <taxon>Hypocreomycetidae</taxon>
        <taxon>Hypocreales</taxon>
        <taxon>Ophiocordycipitaceae</taxon>
        <taxon>Tolypocladium</taxon>
    </lineage>
</organism>
<keyword evidence="2" id="KW-1185">Reference proteome</keyword>
<comment type="caution">
    <text evidence="1">The sequence shown here is derived from an EMBL/GenBank/DDBJ whole genome shotgun (WGS) entry which is preliminary data.</text>
</comment>
<evidence type="ECO:0000313" key="2">
    <source>
        <dbReference type="Proteomes" id="UP000036947"/>
    </source>
</evidence>
<proteinExistence type="predicted"/>
<protein>
    <submittedName>
        <fullName evidence="1">Uncharacterized protein</fullName>
    </submittedName>
</protein>
<sequence>MGELTARTSFIIQHPNPAASGDDPSTIHGFLICYQYNRSDNPPNPLGAYAAVLAGSDAGSDSTPDE</sequence>
<dbReference type="Proteomes" id="UP000036947">
    <property type="component" value="Unassembled WGS sequence"/>
</dbReference>